<name>A0A2N9L5D1_9BACT</name>
<dbReference type="Proteomes" id="UP000239735">
    <property type="component" value="Unassembled WGS sequence"/>
</dbReference>
<evidence type="ECO:0000313" key="2">
    <source>
        <dbReference type="Proteomes" id="UP000239735"/>
    </source>
</evidence>
<dbReference type="OrthoDB" id="7063390at2"/>
<gene>
    <name evidence="1" type="ORF">SBA5_1420004</name>
</gene>
<evidence type="ECO:0000313" key="1">
    <source>
        <dbReference type="EMBL" id="SPE18244.1"/>
    </source>
</evidence>
<dbReference type="AlphaFoldDB" id="A0A2N9L5D1"/>
<sequence>MASEPGAASLRAHPEHVAHLIKFGSWSIGGLSKQLWAGLLATSCTPDGTDESNRQYVDLLVNVTPTQALIFVVACNKALDVMSEDQDHPSTRITFTPEEMKQLTGKTDLTRVATDIAYLFHSGLLDKNFDFTSYIPTENFDITPAGLGMEVFRKCKGHFADAHSVIGKVEGA</sequence>
<reference evidence="2" key="1">
    <citation type="submission" date="2018-02" db="EMBL/GenBank/DDBJ databases">
        <authorList>
            <person name="Hausmann B."/>
        </authorList>
    </citation>
    <scope>NUCLEOTIDE SEQUENCE [LARGE SCALE GENOMIC DNA]</scope>
    <source>
        <strain evidence="2">Peat soil MAG SbA5</strain>
    </source>
</reference>
<dbReference type="EMBL" id="OKRB01000049">
    <property type="protein sequence ID" value="SPE18244.1"/>
    <property type="molecule type" value="Genomic_DNA"/>
</dbReference>
<proteinExistence type="predicted"/>
<protein>
    <submittedName>
        <fullName evidence="1">Uncharacterized protein</fullName>
    </submittedName>
</protein>
<accession>A0A2N9L5D1</accession>
<organism evidence="1 2">
    <name type="scientific">Candidatus Sulfuritelmatomonas gaucii</name>
    <dbReference type="NCBI Taxonomy" id="2043161"/>
    <lineage>
        <taxon>Bacteria</taxon>
        <taxon>Pseudomonadati</taxon>
        <taxon>Acidobacteriota</taxon>
        <taxon>Terriglobia</taxon>
        <taxon>Terriglobales</taxon>
        <taxon>Acidobacteriaceae</taxon>
        <taxon>Candidatus Sulfuritelmatomonas</taxon>
    </lineage>
</organism>